<name>A0ABR6UTJ7_9PSED</name>
<dbReference type="Gene3D" id="2.40.128.130">
    <property type="entry name" value="Autotransporter beta-domain"/>
    <property type="match status" value="1"/>
</dbReference>
<feature type="domain" description="Autotransporter" evidence="2">
    <location>
        <begin position="520"/>
        <end position="787"/>
    </location>
</feature>
<evidence type="ECO:0000313" key="4">
    <source>
        <dbReference type="Proteomes" id="UP000617171"/>
    </source>
</evidence>
<dbReference type="InterPro" id="IPR003991">
    <property type="entry name" value="Pertactin_virulence_factor"/>
</dbReference>
<dbReference type="InterPro" id="IPR005546">
    <property type="entry name" value="Autotransporte_beta"/>
</dbReference>
<dbReference type="InterPro" id="IPR011050">
    <property type="entry name" value="Pectin_lyase_fold/virulence"/>
</dbReference>
<organism evidence="3 4">
    <name type="scientific">Pseudomonas tehranensis</name>
    <dbReference type="NCBI Taxonomy" id="2745502"/>
    <lineage>
        <taxon>Bacteria</taxon>
        <taxon>Pseudomonadati</taxon>
        <taxon>Pseudomonadota</taxon>
        <taxon>Gammaproteobacteria</taxon>
        <taxon>Pseudomonadales</taxon>
        <taxon>Pseudomonadaceae</taxon>
        <taxon>Pseudomonas</taxon>
    </lineage>
</organism>
<dbReference type="SUPFAM" id="SSF103515">
    <property type="entry name" value="Autotransporter"/>
    <property type="match status" value="1"/>
</dbReference>
<dbReference type="PRINTS" id="PR01484">
    <property type="entry name" value="PRTACTNFAMLY"/>
</dbReference>
<dbReference type="SUPFAM" id="SSF51126">
    <property type="entry name" value="Pectin lyase-like"/>
    <property type="match status" value="1"/>
</dbReference>
<dbReference type="Pfam" id="PF03212">
    <property type="entry name" value="Pertactin"/>
    <property type="match status" value="1"/>
</dbReference>
<gene>
    <name evidence="3" type="ORF">HU811_14670</name>
</gene>
<evidence type="ECO:0000256" key="1">
    <source>
        <dbReference type="ARBA" id="ARBA00022729"/>
    </source>
</evidence>
<accession>A0ABR6UTJ7</accession>
<dbReference type="Gene3D" id="2.160.20.20">
    <property type="match status" value="1"/>
</dbReference>
<dbReference type="EMBL" id="JABWQV010000088">
    <property type="protein sequence ID" value="MBC3347879.1"/>
    <property type="molecule type" value="Genomic_DNA"/>
</dbReference>
<protein>
    <submittedName>
        <fullName evidence="3">Autotransporter outer membrane beta-barrel domain-containing protein</fullName>
    </submittedName>
</protein>
<reference evidence="3 4" key="1">
    <citation type="journal article" date="2020" name="Microorganisms">
        <title>Reliable Identification of Environmental Pseudomonas Isolates Using the rpoD Gene.</title>
        <authorList>
            <consortium name="The Broad Institute Genome Sequencing Platform"/>
            <person name="Girard L."/>
            <person name="Lood C."/>
            <person name="Rokni-Zadeh H."/>
            <person name="van Noort V."/>
            <person name="Lavigne R."/>
            <person name="De Mot R."/>
        </authorList>
    </citation>
    <scope>NUCLEOTIDE SEQUENCE [LARGE SCALE GENOMIC DNA]</scope>
    <source>
        <strain evidence="3 4">SWRI196</strain>
    </source>
</reference>
<dbReference type="RefSeq" id="WP_186656636.1">
    <property type="nucleotide sequence ID" value="NZ_JABWQV010000088.1"/>
</dbReference>
<sequence>MQSAQFSLSKVHCGRWQYPSVLALAFVIPYAQARDLNPGETETISPSPTVESWLIAPDATLNVNGAETLDIDVQAGVLNVNTGTTQQISASNGAAVNLTGATVTGASGDVTVSLVNSDADITGSTISGLDYGLQAVRDTDTSTGSNVTLQDSTVSGVLGGAVATSYSTLNLNNSTIEGTGSSSFGLRIAGGQATLNNQSRIIGGLNGVTFELDRTDEQISKLVLNNSSVEGKTGSAILANVGAIPLGAFVVEVSNGSTLIGGNGTILEVTDGTNVDFSVDNSVLQGNVVVEAGSNVTTALNNRAALTGDLHNVAQFSLNNESAFTGTIKGDDGHTTQVVMDNNSVFTGGVEGTADLAIRNQSTWTLTGDNTVNNLSLDGGRVDFAPGSTFYTLNVRELSGTGSFNLYTDFATGETDFLNAQSASGEHVVSVSATGNRSSGDLIHIAEFGAGDAQLALNTGVVDVGALTYKLVQEGNGWYLRPDDGPSTSTRSVMAIANTAPTIIYAESTLLNSRMGDRRLTGAKPGLWTRTYNNRYSVQNAYAGGYSQTQQGLVIGADAALGDSDWLVGGMVGYSRSNLDLKHGSSGSVDSYSVGAYLTKFDPQSGFYVDAVTKINRFDNRLDVSMSDGVKTKGSYDTYGLSGSLEVGLQDQLGSGFFWGPFAQVAAAVVSGEHYKLDNGLEVDSELTRSLVVKGGAYLGSEIDLGNGHKLQPRVRVAIGQELIKRNEVGVNDSSFNNDSSATSLELAGGVNWALPHGLQVFAEAGSSQSKTVKQDYNVSAGLSFNF</sequence>
<keyword evidence="4" id="KW-1185">Reference proteome</keyword>
<evidence type="ECO:0000313" key="3">
    <source>
        <dbReference type="EMBL" id="MBC3347879.1"/>
    </source>
</evidence>
<dbReference type="InterPro" id="IPR004899">
    <property type="entry name" value="Pertactin_central"/>
</dbReference>
<keyword evidence="1" id="KW-0732">Signal</keyword>
<dbReference type="Pfam" id="PF03797">
    <property type="entry name" value="Autotransporter"/>
    <property type="match status" value="1"/>
</dbReference>
<dbReference type="PROSITE" id="PS51208">
    <property type="entry name" value="AUTOTRANSPORTER"/>
    <property type="match status" value="1"/>
</dbReference>
<dbReference type="PANTHER" id="PTHR35037:SF7">
    <property type="entry name" value="AUTOTRANSPORTER"/>
    <property type="match status" value="1"/>
</dbReference>
<dbReference type="InterPro" id="IPR036709">
    <property type="entry name" value="Autotransporte_beta_dom_sf"/>
</dbReference>
<proteinExistence type="predicted"/>
<dbReference type="InterPro" id="IPR012332">
    <property type="entry name" value="Autotransporter_pectin_lyase_C"/>
</dbReference>
<dbReference type="CDD" id="cd01343">
    <property type="entry name" value="PL1_Passenger_AT"/>
    <property type="match status" value="1"/>
</dbReference>
<dbReference type="NCBIfam" id="TIGR01414">
    <property type="entry name" value="autotrans_barl"/>
    <property type="match status" value="1"/>
</dbReference>
<dbReference type="SMART" id="SM00869">
    <property type="entry name" value="Autotransporter"/>
    <property type="match status" value="1"/>
</dbReference>
<dbReference type="Proteomes" id="UP000617171">
    <property type="component" value="Unassembled WGS sequence"/>
</dbReference>
<comment type="caution">
    <text evidence="3">The sequence shown here is derived from an EMBL/GenBank/DDBJ whole genome shotgun (WGS) entry which is preliminary data.</text>
</comment>
<dbReference type="PANTHER" id="PTHR35037">
    <property type="entry name" value="C-TERMINAL REGION OF AIDA-LIKE PROTEIN"/>
    <property type="match status" value="1"/>
</dbReference>
<evidence type="ECO:0000259" key="2">
    <source>
        <dbReference type="PROSITE" id="PS51208"/>
    </source>
</evidence>
<dbReference type="InterPro" id="IPR051551">
    <property type="entry name" value="Autotransporter_adhesion"/>
</dbReference>
<dbReference type="InterPro" id="IPR006315">
    <property type="entry name" value="OM_autotransptr_brl_dom"/>
</dbReference>